<proteinExistence type="predicted"/>
<organism evidence="3 4">
    <name type="scientific">Rhododendron williamsianum</name>
    <dbReference type="NCBI Taxonomy" id="262921"/>
    <lineage>
        <taxon>Eukaryota</taxon>
        <taxon>Viridiplantae</taxon>
        <taxon>Streptophyta</taxon>
        <taxon>Embryophyta</taxon>
        <taxon>Tracheophyta</taxon>
        <taxon>Spermatophyta</taxon>
        <taxon>Magnoliopsida</taxon>
        <taxon>eudicotyledons</taxon>
        <taxon>Gunneridae</taxon>
        <taxon>Pentapetalae</taxon>
        <taxon>asterids</taxon>
        <taxon>Ericales</taxon>
        <taxon>Ericaceae</taxon>
        <taxon>Ericoideae</taxon>
        <taxon>Rhodoreae</taxon>
        <taxon>Rhododendron</taxon>
    </lineage>
</organism>
<dbReference type="InterPro" id="IPR026961">
    <property type="entry name" value="PGG_dom"/>
</dbReference>
<keyword evidence="1" id="KW-0812">Transmembrane</keyword>
<dbReference type="AlphaFoldDB" id="A0A6A4KQI3"/>
<reference evidence="3 4" key="1">
    <citation type="journal article" date="2019" name="Genome Biol. Evol.">
        <title>The Rhododendron genome and chromosomal organization provide insight into shared whole-genome duplications across the heath family (Ericaceae).</title>
        <authorList>
            <person name="Soza V.L."/>
            <person name="Lindsley D."/>
            <person name="Waalkes A."/>
            <person name="Ramage E."/>
            <person name="Patwardhan R.P."/>
            <person name="Burton J.N."/>
            <person name="Adey A."/>
            <person name="Kumar A."/>
            <person name="Qiu R."/>
            <person name="Shendure J."/>
            <person name="Hall B."/>
        </authorList>
    </citation>
    <scope>NUCLEOTIDE SEQUENCE [LARGE SCALE GENOMIC DNA]</scope>
    <source>
        <strain evidence="3">RSF 1966-606</strain>
    </source>
</reference>
<feature type="transmembrane region" description="Helical" evidence="1">
    <location>
        <begin position="282"/>
        <end position="304"/>
    </location>
</feature>
<feature type="domain" description="PGG" evidence="2">
    <location>
        <begin position="187"/>
        <end position="304"/>
    </location>
</feature>
<evidence type="ECO:0000256" key="1">
    <source>
        <dbReference type="SAM" id="Phobius"/>
    </source>
</evidence>
<sequence>VHDVKKKHASALNLAKSLIAEEEDWSHYTNSCGRYIDDQPIITTRRNPLLQAAENSIQELVKEILVKFPEAAYCVDSNGKNIFHIAVEKKDDKMYWFLKKNVAGKELMMAALDHDQNSILHFAAKDRAYPRVLLGKVNQMAWDEYWFKLVCYDSRPHLPLYPNSCGKTATELFEDTHFDLRNDAENALKSMNGGLFVVAALIGTVNFAAGFTPPGGFNNDRDSLGFGLPILFDTDKKRDLRLFLWFTGVAVLTSFLSLGAMVAIQVSNFASSAFFMALPFRYIVTITMLYVSVVLTSMAFFTAYEIVDRPNIFVHLGLRLGLGLGVALTVATIVFIDAVYLALCHLCLALCCSLSRRGHMFEAVVVKHSIEEAKLYETASR</sequence>
<feature type="transmembrane region" description="Helical" evidence="1">
    <location>
        <begin position="242"/>
        <end position="270"/>
    </location>
</feature>
<dbReference type="Proteomes" id="UP000428333">
    <property type="component" value="Linkage Group LG12"/>
</dbReference>
<protein>
    <recommendedName>
        <fullName evidence="2">PGG domain-containing protein</fullName>
    </recommendedName>
</protein>
<dbReference type="InterPro" id="IPR036770">
    <property type="entry name" value="Ankyrin_rpt-contain_sf"/>
</dbReference>
<dbReference type="SUPFAM" id="SSF48403">
    <property type="entry name" value="Ankyrin repeat"/>
    <property type="match status" value="1"/>
</dbReference>
<keyword evidence="4" id="KW-1185">Reference proteome</keyword>
<keyword evidence="1" id="KW-0472">Membrane</keyword>
<keyword evidence="1" id="KW-1133">Transmembrane helix</keyword>
<comment type="caution">
    <text evidence="3">The sequence shown here is derived from an EMBL/GenBank/DDBJ whole genome shotgun (WGS) entry which is preliminary data.</text>
</comment>
<dbReference type="PANTHER" id="PTHR24177:SF365">
    <property type="entry name" value="ANKYRIN REPEAT-CONTAINING PROTEIN NPR4-LIKE ISOFORM X1"/>
    <property type="match status" value="1"/>
</dbReference>
<evidence type="ECO:0000313" key="3">
    <source>
        <dbReference type="EMBL" id="KAE9447810.1"/>
    </source>
</evidence>
<name>A0A6A4KQI3_9ERIC</name>
<evidence type="ECO:0000259" key="2">
    <source>
        <dbReference type="Pfam" id="PF13962"/>
    </source>
</evidence>
<dbReference type="PANTHER" id="PTHR24177">
    <property type="entry name" value="CASKIN"/>
    <property type="match status" value="1"/>
</dbReference>
<dbReference type="Pfam" id="PF13962">
    <property type="entry name" value="PGG"/>
    <property type="match status" value="1"/>
</dbReference>
<feature type="non-terminal residue" evidence="3">
    <location>
        <position position="1"/>
    </location>
</feature>
<evidence type="ECO:0000313" key="4">
    <source>
        <dbReference type="Proteomes" id="UP000428333"/>
    </source>
</evidence>
<dbReference type="EMBL" id="QEFC01003480">
    <property type="protein sequence ID" value="KAE9447810.1"/>
    <property type="molecule type" value="Genomic_DNA"/>
</dbReference>
<feature type="transmembrane region" description="Helical" evidence="1">
    <location>
        <begin position="324"/>
        <end position="351"/>
    </location>
</feature>
<dbReference type="OrthoDB" id="1923662at2759"/>
<gene>
    <name evidence="3" type="ORF">C3L33_20283</name>
</gene>
<dbReference type="Gene3D" id="1.25.40.20">
    <property type="entry name" value="Ankyrin repeat-containing domain"/>
    <property type="match status" value="1"/>
</dbReference>
<dbReference type="GO" id="GO:0016020">
    <property type="term" value="C:membrane"/>
    <property type="evidence" value="ECO:0007669"/>
    <property type="project" value="TreeGrafter"/>
</dbReference>
<accession>A0A6A4KQI3</accession>